<dbReference type="EMBL" id="JAPWIE010000001">
    <property type="protein sequence ID" value="MCZ4548386.1"/>
    <property type="molecule type" value="Genomic_DNA"/>
</dbReference>
<dbReference type="SUPFAM" id="SSF46689">
    <property type="entry name" value="Homeodomain-like"/>
    <property type="match status" value="1"/>
</dbReference>
<feature type="domain" description="HTH tetR-type" evidence="5">
    <location>
        <begin position="16"/>
        <end position="76"/>
    </location>
</feature>
<evidence type="ECO:0000256" key="1">
    <source>
        <dbReference type="ARBA" id="ARBA00023015"/>
    </source>
</evidence>
<organism evidence="6 7">
    <name type="scientific">Gordonia rubripertincta</name>
    <name type="common">Rhodococcus corallinus</name>
    <dbReference type="NCBI Taxonomy" id="36822"/>
    <lineage>
        <taxon>Bacteria</taxon>
        <taxon>Bacillati</taxon>
        <taxon>Actinomycetota</taxon>
        <taxon>Actinomycetes</taxon>
        <taxon>Mycobacteriales</taxon>
        <taxon>Gordoniaceae</taxon>
        <taxon>Gordonia</taxon>
    </lineage>
</organism>
<evidence type="ECO:0000313" key="6">
    <source>
        <dbReference type="EMBL" id="MCZ4548386.1"/>
    </source>
</evidence>
<accession>A0ABT4MPZ5</accession>
<feature type="DNA-binding region" description="H-T-H motif" evidence="4">
    <location>
        <begin position="39"/>
        <end position="58"/>
    </location>
</feature>
<comment type="caution">
    <text evidence="6">The sequence shown here is derived from an EMBL/GenBank/DDBJ whole genome shotgun (WGS) entry which is preliminary data.</text>
</comment>
<evidence type="ECO:0000313" key="7">
    <source>
        <dbReference type="Proteomes" id="UP001067235"/>
    </source>
</evidence>
<evidence type="ECO:0000259" key="5">
    <source>
        <dbReference type="PROSITE" id="PS50977"/>
    </source>
</evidence>
<dbReference type="SUPFAM" id="SSF48498">
    <property type="entry name" value="Tetracyclin repressor-like, C-terminal domain"/>
    <property type="match status" value="1"/>
</dbReference>
<protein>
    <submittedName>
        <fullName evidence="6">TetR/AcrR family transcriptional regulator</fullName>
    </submittedName>
</protein>
<dbReference type="RefSeq" id="WP_301568859.1">
    <property type="nucleotide sequence ID" value="NZ_JAPWIE010000001.1"/>
</dbReference>
<dbReference type="InterPro" id="IPR050109">
    <property type="entry name" value="HTH-type_TetR-like_transc_reg"/>
</dbReference>
<evidence type="ECO:0000256" key="2">
    <source>
        <dbReference type="ARBA" id="ARBA00023125"/>
    </source>
</evidence>
<keyword evidence="3" id="KW-0804">Transcription</keyword>
<dbReference type="InterPro" id="IPR009057">
    <property type="entry name" value="Homeodomain-like_sf"/>
</dbReference>
<gene>
    <name evidence="6" type="ORF">O4213_00205</name>
</gene>
<keyword evidence="1" id="KW-0805">Transcription regulation</keyword>
<dbReference type="PROSITE" id="PS50977">
    <property type="entry name" value="HTH_TETR_2"/>
    <property type="match status" value="1"/>
</dbReference>
<dbReference type="Pfam" id="PF16859">
    <property type="entry name" value="TetR_C_11"/>
    <property type="match status" value="1"/>
</dbReference>
<dbReference type="InterPro" id="IPR011075">
    <property type="entry name" value="TetR_C"/>
</dbReference>
<dbReference type="PANTHER" id="PTHR30055">
    <property type="entry name" value="HTH-TYPE TRANSCRIPTIONAL REGULATOR RUTR"/>
    <property type="match status" value="1"/>
</dbReference>
<keyword evidence="7" id="KW-1185">Reference proteome</keyword>
<sequence>MTPNEAPVRRGRRRSAAADEAILAAALEVLRLDGYGGLTMGAVIKRSGTSSATVYRRWPTKQDLVAAALGSLSQTVPDVDTGSLDGDLAAFVTAVAGFDCVDPEDLAVDVISELGRNAEFHAQVTEKFVGPRVAALKEIIVRARRRGELGTGLSPGVAYGFVTGPIHHRVHEQGEPATPGFLHSVAVGSAAAFRALAPPAGKRPG</sequence>
<keyword evidence="2 4" id="KW-0238">DNA-binding</keyword>
<evidence type="ECO:0000256" key="4">
    <source>
        <dbReference type="PROSITE-ProRule" id="PRU00335"/>
    </source>
</evidence>
<dbReference type="Gene3D" id="1.10.10.60">
    <property type="entry name" value="Homeodomain-like"/>
    <property type="match status" value="1"/>
</dbReference>
<dbReference type="Gene3D" id="1.10.357.10">
    <property type="entry name" value="Tetracycline Repressor, domain 2"/>
    <property type="match status" value="1"/>
</dbReference>
<dbReference type="Pfam" id="PF00440">
    <property type="entry name" value="TetR_N"/>
    <property type="match status" value="1"/>
</dbReference>
<evidence type="ECO:0000256" key="3">
    <source>
        <dbReference type="ARBA" id="ARBA00023163"/>
    </source>
</evidence>
<dbReference type="InterPro" id="IPR001647">
    <property type="entry name" value="HTH_TetR"/>
</dbReference>
<name>A0ABT4MPZ5_GORRU</name>
<reference evidence="6" key="1">
    <citation type="submission" date="2022-12" db="EMBL/GenBank/DDBJ databases">
        <authorList>
            <person name="Krivoruchko A.V."/>
            <person name="Elkin A."/>
        </authorList>
    </citation>
    <scope>NUCLEOTIDE SEQUENCE</scope>
    <source>
        <strain evidence="6">IEGM 1388</strain>
    </source>
</reference>
<proteinExistence type="predicted"/>
<dbReference type="InterPro" id="IPR036271">
    <property type="entry name" value="Tet_transcr_reg_TetR-rel_C_sf"/>
</dbReference>
<dbReference type="PRINTS" id="PR00455">
    <property type="entry name" value="HTHTETR"/>
</dbReference>
<dbReference type="Proteomes" id="UP001067235">
    <property type="component" value="Unassembled WGS sequence"/>
</dbReference>
<dbReference type="PANTHER" id="PTHR30055:SF148">
    <property type="entry name" value="TETR-FAMILY TRANSCRIPTIONAL REGULATOR"/>
    <property type="match status" value="1"/>
</dbReference>